<protein>
    <recommendedName>
        <fullName evidence="4">Glycine zipper domain-containing protein</fullName>
    </recommendedName>
</protein>
<reference evidence="2 3" key="1">
    <citation type="submission" date="2020-07" db="EMBL/GenBank/DDBJ databases">
        <title>Vibrio marinisediminis sp. nov., isolated from marine sediment.</title>
        <authorList>
            <person name="Ji X."/>
        </authorList>
    </citation>
    <scope>NUCLEOTIDE SEQUENCE [LARGE SCALE GENOMIC DNA]</scope>
    <source>
        <strain evidence="2 3">404</strain>
    </source>
</reference>
<comment type="caution">
    <text evidence="2">The sequence shown here is derived from an EMBL/GenBank/DDBJ whole genome shotgun (WGS) entry which is preliminary data.</text>
</comment>
<gene>
    <name evidence="2" type="ORF">H2O73_13095</name>
</gene>
<evidence type="ECO:0000313" key="3">
    <source>
        <dbReference type="Proteomes" id="UP000571701"/>
    </source>
</evidence>
<name>A0A7W2FS99_9VIBR</name>
<dbReference type="Proteomes" id="UP000571701">
    <property type="component" value="Unassembled WGS sequence"/>
</dbReference>
<proteinExistence type="predicted"/>
<feature type="chain" id="PRO_5031288003" description="Glycine zipper domain-containing protein" evidence="1">
    <location>
        <begin position="20"/>
        <end position="252"/>
    </location>
</feature>
<keyword evidence="3" id="KW-1185">Reference proteome</keyword>
<keyword evidence="1" id="KW-0732">Signal</keyword>
<evidence type="ECO:0008006" key="4">
    <source>
        <dbReference type="Google" id="ProtNLM"/>
    </source>
</evidence>
<dbReference type="PROSITE" id="PS51257">
    <property type="entry name" value="PROKAR_LIPOPROTEIN"/>
    <property type="match status" value="1"/>
</dbReference>
<dbReference type="RefSeq" id="WP_182109313.1">
    <property type="nucleotide sequence ID" value="NZ_JACFYF010000008.1"/>
</dbReference>
<evidence type="ECO:0000313" key="2">
    <source>
        <dbReference type="EMBL" id="MBA5763292.1"/>
    </source>
</evidence>
<evidence type="ECO:0000256" key="1">
    <source>
        <dbReference type="SAM" id="SignalP"/>
    </source>
</evidence>
<accession>A0A7W2FS99</accession>
<sequence>MKFNTKLVLSSLISVPLLAGCVTPGDDDPNAATKQGAVGGALLGLTMGALTGESDLVVKGAIAGGVAGGVAGATQDLQNNRGNIRHDSRNDALASIGSDPVAEKSGSWQELENFVGEWNVSIQSHIVTIDHSEITAKGTLASLSSADIKITNEQGLKLNTTFSYGEGVGYQMQVDNQAKGISMGFIGESGENNNRVSFYPTSVSDVIYADIPTSDVRLELIFIGNQVWLLDSYAYVEGKEQKLQTFRFTRIS</sequence>
<dbReference type="EMBL" id="JACFYF010000008">
    <property type="protein sequence ID" value="MBA5763292.1"/>
    <property type="molecule type" value="Genomic_DNA"/>
</dbReference>
<feature type="signal peptide" evidence="1">
    <location>
        <begin position="1"/>
        <end position="19"/>
    </location>
</feature>
<organism evidence="2 3">
    <name type="scientific">Vibrio marinisediminis</name>
    <dbReference type="NCBI Taxonomy" id="2758441"/>
    <lineage>
        <taxon>Bacteria</taxon>
        <taxon>Pseudomonadati</taxon>
        <taxon>Pseudomonadota</taxon>
        <taxon>Gammaproteobacteria</taxon>
        <taxon>Vibrionales</taxon>
        <taxon>Vibrionaceae</taxon>
        <taxon>Vibrio</taxon>
    </lineage>
</organism>
<dbReference type="AlphaFoldDB" id="A0A7W2FS99"/>